<name>A0A101M444_PICGL</name>
<evidence type="ECO:0000313" key="1">
    <source>
        <dbReference type="EMBL" id="KUM50544.1"/>
    </source>
</evidence>
<reference evidence="1" key="1">
    <citation type="journal article" date="2015" name="Genome Biol. Evol.">
        <title>Organellar Genomes of White Spruce (Picea glauca): Assembly and Annotation.</title>
        <authorList>
            <person name="Jackman S.D."/>
            <person name="Warren R.L."/>
            <person name="Gibb E.A."/>
            <person name="Vandervalk B.P."/>
            <person name="Mohamadi H."/>
            <person name="Chu J."/>
            <person name="Raymond A."/>
            <person name="Pleasance S."/>
            <person name="Coope R."/>
            <person name="Wildung M.R."/>
            <person name="Ritland C.E."/>
            <person name="Bousquet J."/>
            <person name="Jones S.J."/>
            <person name="Bohlmann J."/>
            <person name="Birol I."/>
        </authorList>
    </citation>
    <scope>NUCLEOTIDE SEQUENCE [LARGE SCALE GENOMIC DNA]</scope>
    <source>
        <tissue evidence="1">Flushing bud</tissue>
    </source>
</reference>
<accession>A0A101M444</accession>
<gene>
    <name evidence="1" type="ORF">ABT39_MTgene388</name>
</gene>
<dbReference type="AlphaFoldDB" id="A0A101M444"/>
<sequence length="75" mass="8754">MLILSPLETLATGCYGMEWCIHNYKGFYQLSKVLCFSHKSQNFSDIGRSWPFDDGRHLRRVNLEFLSTNHIPPVH</sequence>
<protein>
    <submittedName>
        <fullName evidence="1">Uncharacterized protein</fullName>
    </submittedName>
</protein>
<comment type="caution">
    <text evidence="1">The sequence shown here is derived from an EMBL/GenBank/DDBJ whole genome shotgun (WGS) entry which is preliminary data.</text>
</comment>
<keyword evidence="1" id="KW-0496">Mitochondrion</keyword>
<organism evidence="1">
    <name type="scientific">Picea glauca</name>
    <name type="common">White spruce</name>
    <name type="synonym">Pinus glauca</name>
    <dbReference type="NCBI Taxonomy" id="3330"/>
    <lineage>
        <taxon>Eukaryota</taxon>
        <taxon>Viridiplantae</taxon>
        <taxon>Streptophyta</taxon>
        <taxon>Embryophyta</taxon>
        <taxon>Tracheophyta</taxon>
        <taxon>Spermatophyta</taxon>
        <taxon>Pinopsida</taxon>
        <taxon>Pinidae</taxon>
        <taxon>Conifers I</taxon>
        <taxon>Pinales</taxon>
        <taxon>Pinaceae</taxon>
        <taxon>Picea</taxon>
    </lineage>
</organism>
<geneLocation type="mitochondrion" evidence="1"/>
<proteinExistence type="predicted"/>
<dbReference type="EMBL" id="LKAM01000001">
    <property type="protein sequence ID" value="KUM50544.1"/>
    <property type="molecule type" value="Genomic_DNA"/>
</dbReference>